<dbReference type="AlphaFoldDB" id="A0A2S4LTU3"/>
<evidence type="ECO:0000313" key="2">
    <source>
        <dbReference type="Proteomes" id="UP000236919"/>
    </source>
</evidence>
<name>A0A2S4LTU3_9HYPH</name>
<organism evidence="1 2">
    <name type="scientific">Bosea psychrotolerans</name>
    <dbReference type="NCBI Taxonomy" id="1871628"/>
    <lineage>
        <taxon>Bacteria</taxon>
        <taxon>Pseudomonadati</taxon>
        <taxon>Pseudomonadota</taxon>
        <taxon>Alphaproteobacteria</taxon>
        <taxon>Hyphomicrobiales</taxon>
        <taxon>Boseaceae</taxon>
        <taxon>Bosea</taxon>
    </lineage>
</organism>
<sequence length="29" mass="2973">MSGATKAICAVRLNGLASAARLPLILTLF</sequence>
<evidence type="ECO:0000313" key="1">
    <source>
        <dbReference type="EMBL" id="POR45858.1"/>
    </source>
</evidence>
<proteinExistence type="predicted"/>
<protein>
    <submittedName>
        <fullName evidence="1">Uncharacterized protein</fullName>
    </submittedName>
</protein>
<dbReference type="EMBL" id="PQFZ01000029">
    <property type="protein sequence ID" value="POR45858.1"/>
    <property type="molecule type" value="Genomic_DNA"/>
</dbReference>
<accession>A0A2S4LTU3</accession>
<comment type="caution">
    <text evidence="1">The sequence shown here is derived from an EMBL/GenBank/DDBJ whole genome shotgun (WGS) entry which is preliminary data.</text>
</comment>
<gene>
    <name evidence="1" type="ORF">CYD53_12926</name>
</gene>
<dbReference type="Proteomes" id="UP000236919">
    <property type="component" value="Unassembled WGS sequence"/>
</dbReference>
<keyword evidence="2" id="KW-1185">Reference proteome</keyword>
<reference evidence="1 2" key="1">
    <citation type="submission" date="2018-01" db="EMBL/GenBank/DDBJ databases">
        <title>Genomic Encyclopedia of Type Strains, Phase III (KMG-III): the genomes of soil and plant-associated and newly described type strains.</title>
        <authorList>
            <person name="Whitman W."/>
        </authorList>
    </citation>
    <scope>NUCLEOTIDE SEQUENCE [LARGE SCALE GENOMIC DNA]</scope>
    <source>
        <strain evidence="1 2">1131</strain>
    </source>
</reference>